<dbReference type="PANTHER" id="PTHR11559">
    <property type="entry name" value="CARBOXYLESTERASE"/>
    <property type="match status" value="1"/>
</dbReference>
<keyword evidence="2 3" id="KW-0378">Hydrolase</keyword>
<evidence type="ECO:0000259" key="4">
    <source>
        <dbReference type="Pfam" id="PF00135"/>
    </source>
</evidence>
<dbReference type="RefSeq" id="WP_377459156.1">
    <property type="nucleotide sequence ID" value="NZ_JBHLUB010000029.1"/>
</dbReference>
<name>A0ABV6PAP8_9MICC</name>
<proteinExistence type="inferred from homology"/>
<comment type="similarity">
    <text evidence="1 3">Belongs to the type-B carboxylesterase/lipase family.</text>
</comment>
<feature type="domain" description="Carboxylesterase type B" evidence="4">
    <location>
        <begin position="18"/>
        <end position="425"/>
    </location>
</feature>
<protein>
    <recommendedName>
        <fullName evidence="3">Carboxylic ester hydrolase</fullName>
        <ecNumber evidence="3">3.1.1.-</ecNumber>
    </recommendedName>
</protein>
<keyword evidence="6" id="KW-1185">Reference proteome</keyword>
<dbReference type="Proteomes" id="UP001589862">
    <property type="component" value="Unassembled WGS sequence"/>
</dbReference>
<accession>A0ABV6PAP8</accession>
<dbReference type="Gene3D" id="3.40.50.1820">
    <property type="entry name" value="alpha/beta hydrolase"/>
    <property type="match status" value="1"/>
</dbReference>
<dbReference type="InterPro" id="IPR050309">
    <property type="entry name" value="Type-B_Carboxylest/Lipase"/>
</dbReference>
<dbReference type="EC" id="3.1.1.-" evidence="3"/>
<evidence type="ECO:0000256" key="1">
    <source>
        <dbReference type="ARBA" id="ARBA00005964"/>
    </source>
</evidence>
<gene>
    <name evidence="5" type="ORF">ACFFFR_07280</name>
</gene>
<organism evidence="5 6">
    <name type="scientific">Micrococcoides hystricis</name>
    <dbReference type="NCBI Taxonomy" id="1572761"/>
    <lineage>
        <taxon>Bacteria</taxon>
        <taxon>Bacillati</taxon>
        <taxon>Actinomycetota</taxon>
        <taxon>Actinomycetes</taxon>
        <taxon>Micrococcales</taxon>
        <taxon>Micrococcaceae</taxon>
        <taxon>Micrococcoides</taxon>
    </lineage>
</organism>
<dbReference type="Pfam" id="PF00135">
    <property type="entry name" value="COesterase"/>
    <property type="match status" value="1"/>
</dbReference>
<dbReference type="GO" id="GO:0016787">
    <property type="term" value="F:hydrolase activity"/>
    <property type="evidence" value="ECO:0007669"/>
    <property type="project" value="UniProtKB-KW"/>
</dbReference>
<dbReference type="EMBL" id="JBHLUB010000029">
    <property type="protein sequence ID" value="MFC0582184.1"/>
    <property type="molecule type" value="Genomic_DNA"/>
</dbReference>
<dbReference type="InterPro" id="IPR002018">
    <property type="entry name" value="CarbesteraseB"/>
</dbReference>
<dbReference type="SUPFAM" id="SSF53474">
    <property type="entry name" value="alpha/beta-Hydrolases"/>
    <property type="match status" value="1"/>
</dbReference>
<dbReference type="InterPro" id="IPR029058">
    <property type="entry name" value="AB_hydrolase_fold"/>
</dbReference>
<dbReference type="PROSITE" id="PS00122">
    <property type="entry name" value="CARBOXYLESTERASE_B_1"/>
    <property type="match status" value="1"/>
</dbReference>
<dbReference type="InterPro" id="IPR019826">
    <property type="entry name" value="Carboxylesterase_B_AS"/>
</dbReference>
<evidence type="ECO:0000313" key="5">
    <source>
        <dbReference type="EMBL" id="MFC0582184.1"/>
    </source>
</evidence>
<reference evidence="5 6" key="1">
    <citation type="submission" date="2024-09" db="EMBL/GenBank/DDBJ databases">
        <authorList>
            <person name="Sun Q."/>
            <person name="Mori K."/>
        </authorList>
    </citation>
    <scope>NUCLEOTIDE SEQUENCE [LARGE SCALE GENOMIC DNA]</scope>
    <source>
        <strain evidence="5 6">NCAIM B.02604</strain>
    </source>
</reference>
<evidence type="ECO:0000256" key="2">
    <source>
        <dbReference type="ARBA" id="ARBA00022801"/>
    </source>
</evidence>
<comment type="caution">
    <text evidence="5">The sequence shown here is derived from an EMBL/GenBank/DDBJ whole genome shotgun (WGS) entry which is preliminary data.</text>
</comment>
<sequence>MTRLHASSTIVESSTGIRRTVRTHIGIRYAALRDGRRFDPPRAVDLQDQADEQANFEHTSEVPIFPQLPSRLAAHMGTPAGTYPHSDDAFFLNISAPTNTQNAPVVLFVHGGAWISGAGTYQWYSGESLAAEGVCVVSVNYRLHAAGILNPSPEHLPLQDLTCAIHWVHLHIEAFGGDPENITLVGQSAGGWYVHALAQQQNLAGKFRRIALLSMATRTPWPAGLHEEIRDRTAASLGVSDLRDVPARKFMVTALAESVRTRDKHFGDPCLGYAPTALLPKISDNLPVDFLDPEASAARLIVDEVFLRYTSDETAIFFADSPAEREATHEQADKVVAAVLEQTDQTRLPEHLRSRMVDRSLSGYERICTASSWLQFQQLPHQLAAAYRMAGKRVELHEFTFRSPDPRLKSCHCFDLPFLFNNRPTWKDAPYLQGIGDREFAQIARASINQLLRFITT</sequence>
<evidence type="ECO:0000256" key="3">
    <source>
        <dbReference type="RuleBase" id="RU361235"/>
    </source>
</evidence>
<evidence type="ECO:0000313" key="6">
    <source>
        <dbReference type="Proteomes" id="UP001589862"/>
    </source>
</evidence>